<keyword evidence="5" id="KW-1185">Reference proteome</keyword>
<sequence>MSSSQPTSRTGSASGSASASRQSSTNATSSISIPGTAAAGGMTVTQPPSSASASYYKIAKDSWITFGWNLTSLYVTPTSLTVVASCSANGNVYAVGPTASPSNVIPGNSTSIVWSPWEWEQIPGQTPFAEATYVLKVWDERGEGAGVKGGYFSPYSGTNFMIYRPAEYTSLADGWSCATCSDALSTLTQPAHLMVLTTLFITILSAWSILRR</sequence>
<dbReference type="AlphaFoldDB" id="A0AAW0YYK4"/>
<keyword evidence="2" id="KW-0472">Membrane</keyword>
<dbReference type="InterPro" id="IPR055561">
    <property type="entry name" value="DUF7137"/>
</dbReference>
<feature type="domain" description="DUF7137" evidence="3">
    <location>
        <begin position="36"/>
        <end position="179"/>
    </location>
</feature>
<name>A0AAW0YYK4_9TREE</name>
<evidence type="ECO:0000256" key="1">
    <source>
        <dbReference type="SAM" id="MobiDB-lite"/>
    </source>
</evidence>
<proteinExistence type="predicted"/>
<feature type="compositionally biased region" description="Low complexity" evidence="1">
    <location>
        <begin position="7"/>
        <end position="32"/>
    </location>
</feature>
<evidence type="ECO:0000259" key="3">
    <source>
        <dbReference type="Pfam" id="PF23585"/>
    </source>
</evidence>
<dbReference type="RefSeq" id="XP_066802654.1">
    <property type="nucleotide sequence ID" value="XM_066947275.1"/>
</dbReference>
<feature type="region of interest" description="Disordered" evidence="1">
    <location>
        <begin position="1"/>
        <end position="32"/>
    </location>
</feature>
<protein>
    <recommendedName>
        <fullName evidence="3">DUF7137 domain-containing protein</fullName>
    </recommendedName>
</protein>
<keyword evidence="2" id="KW-0812">Transmembrane</keyword>
<evidence type="ECO:0000256" key="2">
    <source>
        <dbReference type="SAM" id="Phobius"/>
    </source>
</evidence>
<gene>
    <name evidence="4" type="ORF">IAR55_004175</name>
</gene>
<dbReference type="Pfam" id="PF23585">
    <property type="entry name" value="DUF7137"/>
    <property type="match status" value="1"/>
</dbReference>
<feature type="transmembrane region" description="Helical" evidence="2">
    <location>
        <begin position="191"/>
        <end position="210"/>
    </location>
</feature>
<dbReference type="PANTHER" id="PTHR42028">
    <property type="entry name" value="CHROMOSOME 1, WHOLE GENOME SHOTGUN SEQUENCE"/>
    <property type="match status" value="1"/>
</dbReference>
<comment type="caution">
    <text evidence="4">The sequence shown here is derived from an EMBL/GenBank/DDBJ whole genome shotgun (WGS) entry which is preliminary data.</text>
</comment>
<evidence type="ECO:0000313" key="5">
    <source>
        <dbReference type="Proteomes" id="UP001388673"/>
    </source>
</evidence>
<keyword evidence="2" id="KW-1133">Transmembrane helix</keyword>
<accession>A0AAW0YYK4</accession>
<dbReference type="EMBL" id="JBCAWK010000007">
    <property type="protein sequence ID" value="KAK8853468.1"/>
    <property type="molecule type" value="Genomic_DNA"/>
</dbReference>
<dbReference type="GeneID" id="92181433"/>
<evidence type="ECO:0000313" key="4">
    <source>
        <dbReference type="EMBL" id="KAK8853468.1"/>
    </source>
</evidence>
<reference evidence="4 5" key="1">
    <citation type="journal article" date="2024" name="bioRxiv">
        <title>Comparative genomics of Cryptococcus and Kwoniella reveals pathogenesis evolution and contrasting karyotype dynamics via intercentromeric recombination or chromosome fusion.</title>
        <authorList>
            <person name="Coelho M.A."/>
            <person name="David-Palma M."/>
            <person name="Shea T."/>
            <person name="Bowers K."/>
            <person name="McGinley-Smith S."/>
            <person name="Mohammad A.W."/>
            <person name="Gnirke A."/>
            <person name="Yurkov A.M."/>
            <person name="Nowrousian M."/>
            <person name="Sun S."/>
            <person name="Cuomo C.A."/>
            <person name="Heitman J."/>
        </authorList>
    </citation>
    <scope>NUCLEOTIDE SEQUENCE [LARGE SCALE GENOMIC DNA]</scope>
    <source>
        <strain evidence="4 5">CBS 13917</strain>
    </source>
</reference>
<organism evidence="4 5">
    <name type="scientific">Kwoniella newhampshirensis</name>
    <dbReference type="NCBI Taxonomy" id="1651941"/>
    <lineage>
        <taxon>Eukaryota</taxon>
        <taxon>Fungi</taxon>
        <taxon>Dikarya</taxon>
        <taxon>Basidiomycota</taxon>
        <taxon>Agaricomycotina</taxon>
        <taxon>Tremellomycetes</taxon>
        <taxon>Tremellales</taxon>
        <taxon>Cryptococcaceae</taxon>
        <taxon>Kwoniella</taxon>
    </lineage>
</organism>
<dbReference type="PANTHER" id="PTHR42028:SF1">
    <property type="entry name" value="YALI0E30657P"/>
    <property type="match status" value="1"/>
</dbReference>
<dbReference type="KEGG" id="kne:92181433"/>
<dbReference type="Proteomes" id="UP001388673">
    <property type="component" value="Unassembled WGS sequence"/>
</dbReference>